<dbReference type="Gene3D" id="1.20.80.30">
    <property type="match status" value="1"/>
</dbReference>
<dbReference type="Gene3D" id="3.30.1490.20">
    <property type="entry name" value="ATP-grasp fold, A domain"/>
    <property type="match status" value="1"/>
</dbReference>
<sequence length="285" mass="30858">MNEAVEAKAAPKWVFTFGDGRADGSAGDKELLGGKGAHLAEMSRLGLPVPPGFTISTEVCAAYYELGRKLPEALKPMVDEALAKVGKITGARFGDVDNPLLVSVRSGGRASMPGMMDTVLNLGLNDETVEGLARLTGDRRFAYDTYRRFIQMYADVVLGIDHGMFEEILENYKNLKGFELDPELAAEDWAEIVVRFKALVGRELEQPFPQDLHEQLWGAIAAVFGSWQTRARSPIAGSTISPTLGVRPSPFRAWSSATEATTAPPESSSPATRLPARTSCSASFF</sequence>
<dbReference type="PANTHER" id="PTHR22931">
    <property type="entry name" value="PHOSPHOENOLPYRUVATE DIKINASE-RELATED"/>
    <property type="match status" value="1"/>
</dbReference>
<feature type="domain" description="Pyruvate phosphate dikinase AMP/ATP-binding" evidence="2">
    <location>
        <begin position="30"/>
        <end position="66"/>
    </location>
</feature>
<gene>
    <name evidence="3" type="ORF">AUC71_09875</name>
</gene>
<accession>A0A1E3WCY4</accession>
<evidence type="ECO:0000259" key="2">
    <source>
        <dbReference type="Pfam" id="PF01326"/>
    </source>
</evidence>
<feature type="region of interest" description="Disordered" evidence="1">
    <location>
        <begin position="255"/>
        <end position="285"/>
    </location>
</feature>
<evidence type="ECO:0000313" key="3">
    <source>
        <dbReference type="EMBL" id="ODS03392.1"/>
    </source>
</evidence>
<dbReference type="GO" id="GO:0005524">
    <property type="term" value="F:ATP binding"/>
    <property type="evidence" value="ECO:0007669"/>
    <property type="project" value="InterPro"/>
</dbReference>
<proteinExistence type="predicted"/>
<feature type="domain" description="Pyruvate phosphate dikinase AMP/ATP-binding" evidence="2">
    <location>
        <begin position="69"/>
        <end position="229"/>
    </location>
</feature>
<dbReference type="Pfam" id="PF01326">
    <property type="entry name" value="PPDK_N"/>
    <property type="match status" value="2"/>
</dbReference>
<dbReference type="InterPro" id="IPR013815">
    <property type="entry name" value="ATP_grasp_subdomain_1"/>
</dbReference>
<dbReference type="GO" id="GO:0016301">
    <property type="term" value="F:kinase activity"/>
    <property type="evidence" value="ECO:0007669"/>
    <property type="project" value="InterPro"/>
</dbReference>
<dbReference type="InterPro" id="IPR002192">
    <property type="entry name" value="PPDK_AMP/ATP-bd"/>
</dbReference>
<evidence type="ECO:0000313" key="4">
    <source>
        <dbReference type="Proteomes" id="UP000095042"/>
    </source>
</evidence>
<dbReference type="InterPro" id="IPR010121">
    <property type="entry name" value="Pyruvate_phosphate_dikinase"/>
</dbReference>
<dbReference type="AlphaFoldDB" id="A0A1E3WCY4"/>
<reference evidence="3 4" key="1">
    <citation type="journal article" date="2016" name="Environ. Microbiol.">
        <title>New Methyloceanibacter diversity from North Sea sediments includes methanotroph containing solely the soluble methane monooxygenase.</title>
        <authorList>
            <person name="Vekeman B."/>
            <person name="Kerckhof F.M."/>
            <person name="Cremers G."/>
            <person name="de Vos P."/>
            <person name="Vandamme P."/>
            <person name="Boon N."/>
            <person name="Op den Camp H.J."/>
            <person name="Heylen K."/>
        </authorList>
    </citation>
    <scope>NUCLEOTIDE SEQUENCE [LARGE SCALE GENOMIC DNA]</scope>
    <source>
        <strain evidence="3 4">R-67177</strain>
    </source>
</reference>
<name>A0A1E3WCY4_9HYPH</name>
<dbReference type="SUPFAM" id="SSF56059">
    <property type="entry name" value="Glutathione synthetase ATP-binding domain-like"/>
    <property type="match status" value="1"/>
</dbReference>
<feature type="compositionally biased region" description="Polar residues" evidence="1">
    <location>
        <begin position="255"/>
        <end position="271"/>
    </location>
</feature>
<evidence type="ECO:0000256" key="1">
    <source>
        <dbReference type="SAM" id="MobiDB-lite"/>
    </source>
</evidence>
<dbReference type="EMBL" id="LPWD01000116">
    <property type="protein sequence ID" value="ODS03392.1"/>
    <property type="molecule type" value="Genomic_DNA"/>
</dbReference>
<organism evidence="3 4">
    <name type="scientific">Methyloceanibacter marginalis</name>
    <dbReference type="NCBI Taxonomy" id="1774971"/>
    <lineage>
        <taxon>Bacteria</taxon>
        <taxon>Pseudomonadati</taxon>
        <taxon>Pseudomonadota</taxon>
        <taxon>Alphaproteobacteria</taxon>
        <taxon>Hyphomicrobiales</taxon>
        <taxon>Hyphomicrobiaceae</taxon>
        <taxon>Methyloceanibacter</taxon>
    </lineage>
</organism>
<protein>
    <recommendedName>
        <fullName evidence="2">Pyruvate phosphate dikinase AMP/ATP-binding domain-containing protein</fullName>
    </recommendedName>
</protein>
<dbReference type="PANTHER" id="PTHR22931:SF9">
    <property type="entry name" value="PYRUVATE, PHOSPHATE DIKINASE 1, CHLOROPLASTIC"/>
    <property type="match status" value="1"/>
</dbReference>
<comment type="caution">
    <text evidence="3">The sequence shown here is derived from an EMBL/GenBank/DDBJ whole genome shotgun (WGS) entry which is preliminary data.</text>
</comment>
<dbReference type="GO" id="GO:0050242">
    <property type="term" value="F:pyruvate, phosphate dikinase activity"/>
    <property type="evidence" value="ECO:0007669"/>
    <property type="project" value="InterPro"/>
</dbReference>
<keyword evidence="4" id="KW-1185">Reference proteome</keyword>
<dbReference type="Proteomes" id="UP000095042">
    <property type="component" value="Unassembled WGS sequence"/>
</dbReference>